<dbReference type="AlphaFoldDB" id="A0AAW1XQ04"/>
<evidence type="ECO:0000256" key="1">
    <source>
        <dbReference type="SAM" id="MobiDB-lite"/>
    </source>
</evidence>
<dbReference type="PANTHER" id="PTHR45023:SF4">
    <property type="entry name" value="GLYCINE-RICH PROTEIN-RELATED"/>
    <property type="match status" value="1"/>
</dbReference>
<comment type="caution">
    <text evidence="2">The sequence shown here is derived from an EMBL/GenBank/DDBJ whole genome shotgun (WGS) entry which is preliminary data.</text>
</comment>
<dbReference type="PROSITE" id="PS51257">
    <property type="entry name" value="PROKAR_LIPOPROTEIN"/>
    <property type="match status" value="1"/>
</dbReference>
<protein>
    <recommendedName>
        <fullName evidence="4">Myb-like domain-containing protein</fullName>
    </recommendedName>
</protein>
<organism evidence="2 3">
    <name type="scientific">Rubus argutus</name>
    <name type="common">Southern blackberry</name>
    <dbReference type="NCBI Taxonomy" id="59490"/>
    <lineage>
        <taxon>Eukaryota</taxon>
        <taxon>Viridiplantae</taxon>
        <taxon>Streptophyta</taxon>
        <taxon>Embryophyta</taxon>
        <taxon>Tracheophyta</taxon>
        <taxon>Spermatophyta</taxon>
        <taxon>Magnoliopsida</taxon>
        <taxon>eudicotyledons</taxon>
        <taxon>Gunneridae</taxon>
        <taxon>Pentapetalae</taxon>
        <taxon>rosids</taxon>
        <taxon>fabids</taxon>
        <taxon>Rosales</taxon>
        <taxon>Rosaceae</taxon>
        <taxon>Rosoideae</taxon>
        <taxon>Rosoideae incertae sedis</taxon>
        <taxon>Rubus</taxon>
    </lineage>
</organism>
<feature type="compositionally biased region" description="Polar residues" evidence="1">
    <location>
        <begin position="137"/>
        <end position="155"/>
    </location>
</feature>
<evidence type="ECO:0000313" key="3">
    <source>
        <dbReference type="Proteomes" id="UP001457282"/>
    </source>
</evidence>
<dbReference type="EMBL" id="JBEDUW010000003">
    <property type="protein sequence ID" value="KAK9938679.1"/>
    <property type="molecule type" value="Genomic_DNA"/>
</dbReference>
<feature type="compositionally biased region" description="Basic residues" evidence="1">
    <location>
        <begin position="174"/>
        <end position="186"/>
    </location>
</feature>
<accession>A0AAW1XQ04</accession>
<dbReference type="Proteomes" id="UP001457282">
    <property type="component" value="Unassembled WGS sequence"/>
</dbReference>
<feature type="region of interest" description="Disordered" evidence="1">
    <location>
        <begin position="129"/>
        <end position="193"/>
    </location>
</feature>
<evidence type="ECO:0000313" key="2">
    <source>
        <dbReference type="EMBL" id="KAK9938679.1"/>
    </source>
</evidence>
<evidence type="ECO:0008006" key="4">
    <source>
        <dbReference type="Google" id="ProtNLM"/>
    </source>
</evidence>
<sequence>MSNSGTKWSTEEEVQLCTSWVTISSCGVTGKDQDVKKLWRNIHDHYVQHWQGDPENIRTQQALESRWKNLKKCLASWHDALTKAAHFHESGKNMMDELYQAHMYYTRATKGKKFTVFLCWEAVKDHQKFKTPPKGFTQPSSTVEDSPVESATNLDADNDEEEPSEVRPPEERLKRKMLGSRGRWKKNKTDIFK</sequence>
<keyword evidence="3" id="KW-1185">Reference proteome</keyword>
<dbReference type="PANTHER" id="PTHR45023">
    <property type="match status" value="1"/>
</dbReference>
<gene>
    <name evidence="2" type="ORF">M0R45_015402</name>
</gene>
<proteinExistence type="predicted"/>
<feature type="compositionally biased region" description="Basic and acidic residues" evidence="1">
    <location>
        <begin position="164"/>
        <end position="173"/>
    </location>
</feature>
<reference evidence="2 3" key="1">
    <citation type="journal article" date="2023" name="G3 (Bethesda)">
        <title>A chromosome-length genome assembly and annotation of blackberry (Rubus argutus, cv. 'Hillquist').</title>
        <authorList>
            <person name="Bruna T."/>
            <person name="Aryal R."/>
            <person name="Dudchenko O."/>
            <person name="Sargent D.J."/>
            <person name="Mead D."/>
            <person name="Buti M."/>
            <person name="Cavallini A."/>
            <person name="Hytonen T."/>
            <person name="Andres J."/>
            <person name="Pham M."/>
            <person name="Weisz D."/>
            <person name="Mascagni F."/>
            <person name="Usai G."/>
            <person name="Natali L."/>
            <person name="Bassil N."/>
            <person name="Fernandez G.E."/>
            <person name="Lomsadze A."/>
            <person name="Armour M."/>
            <person name="Olukolu B."/>
            <person name="Poorten T."/>
            <person name="Britton C."/>
            <person name="Davik J."/>
            <person name="Ashrafi H."/>
            <person name="Aiden E.L."/>
            <person name="Borodovsky M."/>
            <person name="Worthington M."/>
        </authorList>
    </citation>
    <scope>NUCLEOTIDE SEQUENCE [LARGE SCALE GENOMIC DNA]</scope>
    <source>
        <tissue evidence="2">Leaf</tissue>
    </source>
</reference>
<name>A0AAW1XQ04_RUBAR</name>